<proteinExistence type="predicted"/>
<accession>A0A964BTP0</accession>
<reference evidence="1" key="1">
    <citation type="journal article" date="2021" name="Antonie Van Leeuwenhoek">
        <title>Draft genome and description of Waterburya agarophytonicola gen. nov. sp. nov. (Pleurocapsales, Cyanobacteria): a seaweed symbiont.</title>
        <authorList>
            <person name="Bonthond G."/>
            <person name="Shalygin S."/>
            <person name="Bayer T."/>
            <person name="Weinberger F."/>
        </authorList>
    </citation>
    <scope>NUCLEOTIDE SEQUENCE</scope>
    <source>
        <strain evidence="1">KI4</strain>
    </source>
</reference>
<sequence length="268" mass="31035">MSKTPLAEAETTNYDQTKNSIYFVEGESFFTRCMVDYFIARGWNSQFTLVEANPNIDDVSLAYPNIHCNNYKKVYFSDGKFHRHEANLIVDRAAEEKTVVANLPSNTRLKLNLWLDSLGFSSSSDLRDYFNRIVYFFVSDGSYYSIEQFLKQLDKYPMDRLYQCLVLNLGRFSSIDNFRDLEGHKPLMEAIKTHQVPVLTFPKLDSNLQFECEQNNLSYRKLGVGKSINIQQKVTKFSLQIELLYSEIFPSVINDPQGLMKIAEAQKD</sequence>
<keyword evidence="2" id="KW-1185">Reference proteome</keyword>
<comment type="caution">
    <text evidence="1">The sequence shown here is derived from an EMBL/GenBank/DDBJ whole genome shotgun (WGS) entry which is preliminary data.</text>
</comment>
<organism evidence="1 2">
    <name type="scientific">Waterburya agarophytonicola KI4</name>
    <dbReference type="NCBI Taxonomy" id="2874699"/>
    <lineage>
        <taxon>Bacteria</taxon>
        <taxon>Bacillati</taxon>
        <taxon>Cyanobacteriota</taxon>
        <taxon>Cyanophyceae</taxon>
        <taxon>Pleurocapsales</taxon>
        <taxon>Hyellaceae</taxon>
        <taxon>Waterburya</taxon>
        <taxon>Waterburya agarophytonicola</taxon>
    </lineage>
</organism>
<dbReference type="AlphaFoldDB" id="A0A964BTP0"/>
<dbReference type="Proteomes" id="UP000729733">
    <property type="component" value="Unassembled WGS sequence"/>
</dbReference>
<protein>
    <submittedName>
        <fullName evidence="1">Uncharacterized protein</fullName>
    </submittedName>
</protein>
<evidence type="ECO:0000313" key="2">
    <source>
        <dbReference type="Proteomes" id="UP000729733"/>
    </source>
</evidence>
<name>A0A964BTP0_9CYAN</name>
<gene>
    <name evidence="1" type="ORF">I4641_16220</name>
</gene>
<dbReference type="EMBL" id="JADWDC010000046">
    <property type="protein sequence ID" value="MCC0178522.1"/>
    <property type="molecule type" value="Genomic_DNA"/>
</dbReference>
<dbReference type="RefSeq" id="WP_229641620.1">
    <property type="nucleotide sequence ID" value="NZ_JADWDC010000046.1"/>
</dbReference>
<evidence type="ECO:0000313" key="1">
    <source>
        <dbReference type="EMBL" id="MCC0178522.1"/>
    </source>
</evidence>